<dbReference type="EC" id="2.7.4.25" evidence="8"/>
<comment type="caution">
    <text evidence="10">The sequence shown here is derived from an EMBL/GenBank/DDBJ whole genome shotgun (WGS) entry which is preliminary data.</text>
</comment>
<gene>
    <name evidence="8" type="primary">cmk</name>
    <name evidence="10" type="ORF">IAC43_06315</name>
</gene>
<proteinExistence type="inferred from homology"/>
<keyword evidence="2 8" id="KW-0808">Transferase</keyword>
<feature type="domain" description="Cytidylate kinase" evidence="9">
    <location>
        <begin position="4"/>
        <end position="216"/>
    </location>
</feature>
<keyword evidence="5 8" id="KW-0067">ATP-binding</keyword>
<dbReference type="GO" id="GO:0006220">
    <property type="term" value="P:pyrimidine nucleotide metabolic process"/>
    <property type="evidence" value="ECO:0007669"/>
    <property type="project" value="UniProtKB-UniRule"/>
</dbReference>
<evidence type="ECO:0000313" key="10">
    <source>
        <dbReference type="EMBL" id="HIT94781.1"/>
    </source>
</evidence>
<feature type="binding site" evidence="8">
    <location>
        <begin position="8"/>
        <end position="16"/>
    </location>
    <ligand>
        <name>ATP</name>
        <dbReference type="ChEBI" id="CHEBI:30616"/>
    </ligand>
</feature>
<evidence type="ECO:0000256" key="3">
    <source>
        <dbReference type="ARBA" id="ARBA00022741"/>
    </source>
</evidence>
<evidence type="ECO:0000313" key="11">
    <source>
        <dbReference type="Proteomes" id="UP000824160"/>
    </source>
</evidence>
<evidence type="ECO:0000256" key="2">
    <source>
        <dbReference type="ARBA" id="ARBA00022679"/>
    </source>
</evidence>
<dbReference type="GO" id="GO:0005829">
    <property type="term" value="C:cytosol"/>
    <property type="evidence" value="ECO:0007669"/>
    <property type="project" value="TreeGrafter"/>
</dbReference>
<comment type="similarity">
    <text evidence="1 8">Belongs to the cytidylate kinase family. Type 1 subfamily.</text>
</comment>
<keyword evidence="3 8" id="KW-0547">Nucleotide-binding</keyword>
<dbReference type="PANTHER" id="PTHR21299">
    <property type="entry name" value="CYTIDYLATE KINASE/PANTOATE-BETA-ALANINE LIGASE"/>
    <property type="match status" value="1"/>
</dbReference>
<evidence type="ECO:0000259" key="9">
    <source>
        <dbReference type="Pfam" id="PF02224"/>
    </source>
</evidence>
<dbReference type="Proteomes" id="UP000824160">
    <property type="component" value="Unassembled WGS sequence"/>
</dbReference>
<sequence length="225" mass="24783">MISIAIDGPSGAGKSTISRTVAEKLGYLYVDTGALYRTIGLYVLRKGGDPKNEQQVEALLPELKVDMGYENGIQQMFLQGENVTGQIRTPQVSMAASGVSAHSCVRAYLLELQRRLARENNVIMDGRDIGTVVLPKADVKIFLTASSEVRAKRRFDELTAKGENTTFEKVLEDVEKRDYADIHRAISPLVQAEDAIVADTSQLNFEESVALIQKIITEHLSTQNV</sequence>
<dbReference type="AlphaFoldDB" id="A0A9D1KSQ0"/>
<dbReference type="SUPFAM" id="SSF52540">
    <property type="entry name" value="P-loop containing nucleoside triphosphate hydrolases"/>
    <property type="match status" value="1"/>
</dbReference>
<dbReference type="HAMAP" id="MF_00238">
    <property type="entry name" value="Cytidyl_kinase_type1"/>
    <property type="match status" value="1"/>
</dbReference>
<evidence type="ECO:0000256" key="4">
    <source>
        <dbReference type="ARBA" id="ARBA00022777"/>
    </source>
</evidence>
<evidence type="ECO:0000256" key="1">
    <source>
        <dbReference type="ARBA" id="ARBA00009427"/>
    </source>
</evidence>
<dbReference type="Pfam" id="PF02224">
    <property type="entry name" value="Cytidylate_kin"/>
    <property type="match status" value="1"/>
</dbReference>
<comment type="catalytic activity">
    <reaction evidence="6 8">
        <text>dCMP + ATP = dCDP + ADP</text>
        <dbReference type="Rhea" id="RHEA:25094"/>
        <dbReference type="ChEBI" id="CHEBI:30616"/>
        <dbReference type="ChEBI" id="CHEBI:57566"/>
        <dbReference type="ChEBI" id="CHEBI:58593"/>
        <dbReference type="ChEBI" id="CHEBI:456216"/>
        <dbReference type="EC" id="2.7.4.25"/>
    </reaction>
</comment>
<comment type="subcellular location">
    <subcellularLocation>
        <location evidence="8">Cytoplasm</location>
    </subcellularLocation>
</comment>
<reference evidence="10" key="2">
    <citation type="journal article" date="2021" name="PeerJ">
        <title>Extensive microbial diversity within the chicken gut microbiome revealed by metagenomics and culture.</title>
        <authorList>
            <person name="Gilroy R."/>
            <person name="Ravi A."/>
            <person name="Getino M."/>
            <person name="Pursley I."/>
            <person name="Horton D.L."/>
            <person name="Alikhan N.F."/>
            <person name="Baker D."/>
            <person name="Gharbi K."/>
            <person name="Hall N."/>
            <person name="Watson M."/>
            <person name="Adriaenssens E.M."/>
            <person name="Foster-Nyarko E."/>
            <person name="Jarju S."/>
            <person name="Secka A."/>
            <person name="Antonio M."/>
            <person name="Oren A."/>
            <person name="Chaudhuri R.R."/>
            <person name="La Ragione R."/>
            <person name="Hildebrand F."/>
            <person name="Pallen M.J."/>
        </authorList>
    </citation>
    <scope>NUCLEOTIDE SEQUENCE</scope>
    <source>
        <strain evidence="10">ChiBcec7-5410</strain>
    </source>
</reference>
<reference evidence="10" key="1">
    <citation type="submission" date="2020-10" db="EMBL/GenBank/DDBJ databases">
        <authorList>
            <person name="Gilroy R."/>
        </authorList>
    </citation>
    <scope>NUCLEOTIDE SEQUENCE</scope>
    <source>
        <strain evidence="10">ChiBcec7-5410</strain>
    </source>
</reference>
<evidence type="ECO:0000256" key="6">
    <source>
        <dbReference type="ARBA" id="ARBA00047615"/>
    </source>
</evidence>
<organism evidence="10 11">
    <name type="scientific">Candidatus Faecivivens stercoripullorum</name>
    <dbReference type="NCBI Taxonomy" id="2840805"/>
    <lineage>
        <taxon>Bacteria</taxon>
        <taxon>Bacillati</taxon>
        <taxon>Bacillota</taxon>
        <taxon>Clostridia</taxon>
        <taxon>Eubacteriales</taxon>
        <taxon>Oscillospiraceae</taxon>
        <taxon>Oscillospiraceae incertae sedis</taxon>
        <taxon>Candidatus Faecivivens</taxon>
    </lineage>
</organism>
<dbReference type="InterPro" id="IPR027417">
    <property type="entry name" value="P-loop_NTPase"/>
</dbReference>
<evidence type="ECO:0000256" key="5">
    <source>
        <dbReference type="ARBA" id="ARBA00022840"/>
    </source>
</evidence>
<keyword evidence="4 8" id="KW-0418">Kinase</keyword>
<evidence type="ECO:0000256" key="7">
    <source>
        <dbReference type="ARBA" id="ARBA00048478"/>
    </source>
</evidence>
<dbReference type="NCBIfam" id="TIGR00017">
    <property type="entry name" value="cmk"/>
    <property type="match status" value="1"/>
</dbReference>
<dbReference type="EMBL" id="DVLW01000174">
    <property type="protein sequence ID" value="HIT94781.1"/>
    <property type="molecule type" value="Genomic_DNA"/>
</dbReference>
<evidence type="ECO:0000256" key="8">
    <source>
        <dbReference type="HAMAP-Rule" id="MF_00238"/>
    </source>
</evidence>
<protein>
    <recommendedName>
        <fullName evidence="8">Cytidylate kinase</fullName>
        <shortName evidence="8">CK</shortName>
        <ecNumber evidence="8">2.7.4.25</ecNumber>
    </recommendedName>
    <alternativeName>
        <fullName evidence="8">Cytidine monophosphate kinase</fullName>
        <shortName evidence="8">CMP kinase</shortName>
    </alternativeName>
</protein>
<dbReference type="InterPro" id="IPR003136">
    <property type="entry name" value="Cytidylate_kin"/>
</dbReference>
<dbReference type="GO" id="GO:0036431">
    <property type="term" value="F:dCMP kinase activity"/>
    <property type="evidence" value="ECO:0007669"/>
    <property type="project" value="InterPro"/>
</dbReference>
<dbReference type="Gene3D" id="3.40.50.300">
    <property type="entry name" value="P-loop containing nucleotide triphosphate hydrolases"/>
    <property type="match status" value="1"/>
</dbReference>
<dbReference type="GO" id="GO:0005524">
    <property type="term" value="F:ATP binding"/>
    <property type="evidence" value="ECO:0007669"/>
    <property type="project" value="UniProtKB-UniRule"/>
</dbReference>
<name>A0A9D1KSQ0_9FIRM</name>
<dbReference type="CDD" id="cd02020">
    <property type="entry name" value="CMPK"/>
    <property type="match status" value="1"/>
</dbReference>
<dbReference type="GO" id="GO:0015949">
    <property type="term" value="P:nucleobase-containing small molecule interconversion"/>
    <property type="evidence" value="ECO:0007669"/>
    <property type="project" value="TreeGrafter"/>
</dbReference>
<dbReference type="InterPro" id="IPR011994">
    <property type="entry name" value="Cytidylate_kinase_dom"/>
</dbReference>
<comment type="catalytic activity">
    <reaction evidence="7 8">
        <text>CMP + ATP = CDP + ADP</text>
        <dbReference type="Rhea" id="RHEA:11600"/>
        <dbReference type="ChEBI" id="CHEBI:30616"/>
        <dbReference type="ChEBI" id="CHEBI:58069"/>
        <dbReference type="ChEBI" id="CHEBI:60377"/>
        <dbReference type="ChEBI" id="CHEBI:456216"/>
        <dbReference type="EC" id="2.7.4.25"/>
    </reaction>
</comment>
<keyword evidence="8" id="KW-0963">Cytoplasm</keyword>
<accession>A0A9D1KSQ0</accession>
<dbReference type="PANTHER" id="PTHR21299:SF2">
    <property type="entry name" value="CYTIDYLATE KINASE"/>
    <property type="match status" value="1"/>
</dbReference>